<dbReference type="InterPro" id="IPR006638">
    <property type="entry name" value="Elp3/MiaA/NifB-like_rSAM"/>
</dbReference>
<organism evidence="2 3">
    <name type="scientific">Clostridium frigidicarnis</name>
    <dbReference type="NCBI Taxonomy" id="84698"/>
    <lineage>
        <taxon>Bacteria</taxon>
        <taxon>Bacillati</taxon>
        <taxon>Bacillota</taxon>
        <taxon>Clostridia</taxon>
        <taxon>Eubacteriales</taxon>
        <taxon>Clostridiaceae</taxon>
        <taxon>Clostridium</taxon>
    </lineage>
</organism>
<evidence type="ECO:0000313" key="3">
    <source>
        <dbReference type="Proteomes" id="UP000198619"/>
    </source>
</evidence>
<dbReference type="EMBL" id="FOKI01000015">
    <property type="protein sequence ID" value="SFB17357.1"/>
    <property type="molecule type" value="Genomic_DNA"/>
</dbReference>
<accession>A0A1I0YWD9</accession>
<protein>
    <recommendedName>
        <fullName evidence="1">Elp3/MiaA/NifB-like radical SAM core domain-containing protein</fullName>
    </recommendedName>
</protein>
<dbReference type="OrthoDB" id="5321814at2"/>
<proteinExistence type="predicted"/>
<feature type="domain" description="Elp3/MiaA/NifB-like radical SAM core" evidence="1">
    <location>
        <begin position="13"/>
        <end position="206"/>
    </location>
</feature>
<dbReference type="AlphaFoldDB" id="A0A1I0YWD9"/>
<dbReference type="GO" id="GO:0051536">
    <property type="term" value="F:iron-sulfur cluster binding"/>
    <property type="evidence" value="ECO:0007669"/>
    <property type="project" value="InterPro"/>
</dbReference>
<name>A0A1I0YWD9_9CLOT</name>
<keyword evidence="3" id="KW-1185">Reference proteome</keyword>
<evidence type="ECO:0000313" key="2">
    <source>
        <dbReference type="EMBL" id="SFB17357.1"/>
    </source>
</evidence>
<dbReference type="GO" id="GO:0003824">
    <property type="term" value="F:catalytic activity"/>
    <property type="evidence" value="ECO:0007669"/>
    <property type="project" value="InterPro"/>
</dbReference>
<dbReference type="Proteomes" id="UP000198619">
    <property type="component" value="Unassembled WGS sequence"/>
</dbReference>
<dbReference type="STRING" id="84698.SAMN04488528_101571"/>
<sequence>MDRYNTIENKNQREILLLKGFPCIWGKCSFCDYILDNSTSEDEINELNFEVLNKVTGKYKVLEVINSGSCFELPKKTLERIKEVVEEKGIEKLFLESHWFYRNKVKEMREYFKVPITFKIGVESFDYEFRNTFLNKNAKFRTVKELQEYFDSPCMMVGIKGQTKEMIDKDMEIVLNNFEHGTINVFTPNTSKLEKDDELIQWFIEKYKYLNDNPKIEVLYNNTDFGVGD</sequence>
<reference evidence="2 3" key="1">
    <citation type="submission" date="2016-10" db="EMBL/GenBank/DDBJ databases">
        <authorList>
            <person name="de Groot N.N."/>
        </authorList>
    </citation>
    <scope>NUCLEOTIDE SEQUENCE [LARGE SCALE GENOMIC DNA]</scope>
    <source>
        <strain evidence="2 3">DSM 12271</strain>
    </source>
</reference>
<gene>
    <name evidence="2" type="ORF">SAMN04488528_101571</name>
</gene>
<evidence type="ECO:0000259" key="1">
    <source>
        <dbReference type="SMART" id="SM00729"/>
    </source>
</evidence>
<dbReference type="SMART" id="SM00729">
    <property type="entry name" value="Elp3"/>
    <property type="match status" value="1"/>
</dbReference>
<dbReference type="RefSeq" id="WP_090041351.1">
    <property type="nucleotide sequence ID" value="NZ_FOKI01000015.1"/>
</dbReference>